<dbReference type="EMBL" id="JAWQEG010002592">
    <property type="protein sequence ID" value="KAK3870917.1"/>
    <property type="molecule type" value="Genomic_DNA"/>
</dbReference>
<dbReference type="Proteomes" id="UP001286313">
    <property type="component" value="Unassembled WGS sequence"/>
</dbReference>
<evidence type="ECO:0000313" key="3">
    <source>
        <dbReference type="Proteomes" id="UP001286313"/>
    </source>
</evidence>
<organism evidence="2 3">
    <name type="scientific">Petrolisthes cinctipes</name>
    <name type="common">Flat porcelain crab</name>
    <dbReference type="NCBI Taxonomy" id="88211"/>
    <lineage>
        <taxon>Eukaryota</taxon>
        <taxon>Metazoa</taxon>
        <taxon>Ecdysozoa</taxon>
        <taxon>Arthropoda</taxon>
        <taxon>Crustacea</taxon>
        <taxon>Multicrustacea</taxon>
        <taxon>Malacostraca</taxon>
        <taxon>Eumalacostraca</taxon>
        <taxon>Eucarida</taxon>
        <taxon>Decapoda</taxon>
        <taxon>Pleocyemata</taxon>
        <taxon>Anomura</taxon>
        <taxon>Galatheoidea</taxon>
        <taxon>Porcellanidae</taxon>
        <taxon>Petrolisthes</taxon>
    </lineage>
</organism>
<accession>A0AAE1FD81</accession>
<evidence type="ECO:0000313" key="2">
    <source>
        <dbReference type="EMBL" id="KAK3870917.1"/>
    </source>
</evidence>
<name>A0AAE1FD81_PETCI</name>
<feature type="transmembrane region" description="Helical" evidence="1">
    <location>
        <begin position="21"/>
        <end position="41"/>
    </location>
</feature>
<keyword evidence="1" id="KW-1133">Transmembrane helix</keyword>
<proteinExistence type="predicted"/>
<evidence type="ECO:0000256" key="1">
    <source>
        <dbReference type="SAM" id="Phobius"/>
    </source>
</evidence>
<keyword evidence="1" id="KW-0472">Membrane</keyword>
<comment type="caution">
    <text evidence="2">The sequence shown here is derived from an EMBL/GenBank/DDBJ whole genome shotgun (WGS) entry which is preliminary data.</text>
</comment>
<keyword evidence="1" id="KW-0812">Transmembrane</keyword>
<dbReference type="AlphaFoldDB" id="A0AAE1FD81"/>
<sequence>MTDKNPRARRSNGVMEERYSFLEAWVISFPLVGAPVAAAAADLNPPLAIHNIHRLDGMSCYVHLLHNIDTINTDTTQKWQSGCASD</sequence>
<keyword evidence="3" id="KW-1185">Reference proteome</keyword>
<reference evidence="2" key="1">
    <citation type="submission" date="2023-10" db="EMBL/GenBank/DDBJ databases">
        <title>Genome assemblies of two species of porcelain crab, Petrolisthes cinctipes and Petrolisthes manimaculis (Anomura: Porcellanidae).</title>
        <authorList>
            <person name="Angst P."/>
        </authorList>
    </citation>
    <scope>NUCLEOTIDE SEQUENCE</scope>
    <source>
        <strain evidence="2">PB745_01</strain>
        <tissue evidence="2">Gill</tissue>
    </source>
</reference>
<gene>
    <name evidence="2" type="ORF">Pcinc_023888</name>
</gene>
<protein>
    <submittedName>
        <fullName evidence="2">Uncharacterized protein</fullName>
    </submittedName>
</protein>